<dbReference type="Proteomes" id="UP000770717">
    <property type="component" value="Unassembled WGS sequence"/>
</dbReference>
<proteinExistence type="predicted"/>
<organism evidence="2 3">
    <name type="scientific">Eleutherodactylus coqui</name>
    <name type="common">Puerto Rican coqui</name>
    <dbReference type="NCBI Taxonomy" id="57060"/>
    <lineage>
        <taxon>Eukaryota</taxon>
        <taxon>Metazoa</taxon>
        <taxon>Chordata</taxon>
        <taxon>Craniata</taxon>
        <taxon>Vertebrata</taxon>
        <taxon>Euteleostomi</taxon>
        <taxon>Amphibia</taxon>
        <taxon>Batrachia</taxon>
        <taxon>Anura</taxon>
        <taxon>Neobatrachia</taxon>
        <taxon>Hyloidea</taxon>
        <taxon>Eleutherodactylidae</taxon>
        <taxon>Eleutherodactylinae</taxon>
        <taxon>Eleutherodactylus</taxon>
        <taxon>Eleutherodactylus</taxon>
    </lineage>
</organism>
<keyword evidence="3" id="KW-1185">Reference proteome</keyword>
<evidence type="ECO:0000313" key="3">
    <source>
        <dbReference type="Proteomes" id="UP000770717"/>
    </source>
</evidence>
<feature type="region of interest" description="Disordered" evidence="1">
    <location>
        <begin position="1"/>
        <end position="31"/>
    </location>
</feature>
<name>A0A8J6AZV3_ELECQ</name>
<dbReference type="AlphaFoldDB" id="A0A8J6AZV3"/>
<evidence type="ECO:0000256" key="1">
    <source>
        <dbReference type="SAM" id="MobiDB-lite"/>
    </source>
</evidence>
<dbReference type="EMBL" id="WNTK01025607">
    <property type="protein sequence ID" value="KAG9461237.1"/>
    <property type="molecule type" value="Genomic_DNA"/>
</dbReference>
<feature type="region of interest" description="Disordered" evidence="1">
    <location>
        <begin position="81"/>
        <end position="104"/>
    </location>
</feature>
<accession>A0A8J6AZV3</accession>
<comment type="caution">
    <text evidence="2">The sequence shown here is derived from an EMBL/GenBank/DDBJ whole genome shotgun (WGS) entry which is preliminary data.</text>
</comment>
<feature type="compositionally biased region" description="Basic and acidic residues" evidence="1">
    <location>
        <begin position="93"/>
        <end position="104"/>
    </location>
</feature>
<protein>
    <submittedName>
        <fullName evidence="2">Uncharacterized protein</fullName>
    </submittedName>
</protein>
<reference evidence="2" key="1">
    <citation type="thesis" date="2020" institute="ProQuest LLC" country="789 East Eisenhower Parkway, Ann Arbor, MI, USA">
        <title>Comparative Genomics and Chromosome Evolution.</title>
        <authorList>
            <person name="Mudd A.B."/>
        </authorList>
    </citation>
    <scope>NUCLEOTIDE SEQUENCE</scope>
    <source>
        <strain evidence="2">HN-11 Male</strain>
        <tissue evidence="2">Kidney and liver</tissue>
    </source>
</reference>
<gene>
    <name evidence="2" type="ORF">GDO78_017563</name>
</gene>
<evidence type="ECO:0000313" key="2">
    <source>
        <dbReference type="EMBL" id="KAG9461237.1"/>
    </source>
</evidence>
<sequence>MEDIGLTRLQNGKQISPPEIEFNQRSRGTPNFQPLITVGKEKQGRNCILNVRPAYHCGGKEQRVFTSMACLLLQGRESSEMLEPWPTVSTARRRQEDRGEPLRM</sequence>